<dbReference type="PANTHER" id="PTHR31902">
    <property type="entry name" value="ACTIN PATCHES DISTAL PROTEIN 1"/>
    <property type="match status" value="1"/>
</dbReference>
<dbReference type="Proteomes" id="UP000383932">
    <property type="component" value="Unassembled WGS sequence"/>
</dbReference>
<keyword evidence="1" id="KW-0001">2Fe-2S</keyword>
<evidence type="ECO:0000256" key="3">
    <source>
        <dbReference type="SAM" id="MobiDB-lite"/>
    </source>
</evidence>
<dbReference type="Gene3D" id="3.10.20.30">
    <property type="match status" value="1"/>
</dbReference>
<dbReference type="Pfam" id="PF00111">
    <property type="entry name" value="Fer2"/>
    <property type="match status" value="1"/>
</dbReference>
<dbReference type="AlphaFoldDB" id="A0A5N5QDR8"/>
<dbReference type="InterPro" id="IPR036249">
    <property type="entry name" value="Thioredoxin-like_sf"/>
</dbReference>
<dbReference type="InterPro" id="IPR012675">
    <property type="entry name" value="Beta-grasp_dom_sf"/>
</dbReference>
<feature type="chain" id="PRO_5024399068" evidence="4">
    <location>
        <begin position="26"/>
        <end position="963"/>
    </location>
</feature>
<feature type="compositionally biased region" description="Low complexity" evidence="3">
    <location>
        <begin position="337"/>
        <end position="350"/>
    </location>
</feature>
<dbReference type="SUPFAM" id="SSF81383">
    <property type="entry name" value="F-box domain"/>
    <property type="match status" value="1"/>
</dbReference>
<sequence>MMLNLPHELLSTILGLLDLVSLKSCSDTCRLLRDICSDPILNPWHQPVRRAIYILFTARPTRQSQPEAVYYPIDTPLTPRESRELAVLAALCTFSSVPRSSLVDVLALSPPRFLLYHAARSTLLRELWEEAFRKRFLPSWIPHWVHASQRPSWSWQEGFFRVLEQLNHRLVSNCTTMESWTEYMVIRRTGAAATRTAYSRTFSAAVIMNDLKRQADLLDYETQARVIVQLADVRIVMLGVLRKPPSFAINSHARQLLHPQGAEQPNPPLSQPQSPIAGPENARPPSPPNTFTPPSSPPTGLARSAHRISRTRSPSRERRAGTALRLSRTLTHESATSGESSSNRSSGIFGRIRRWTMSSSRAASPERRTSMSILPGAGGDQDVPILPSPVSPPRRPMTLSPTSMPGANATITEATVVEAPRLLPRLGHPEPSTEYAQYPNYTPGGHDNRWCIHDGLEEGGLIWAGPIMITAQLVPHNIRRTPAPITVNEVYAEKHYVSFRWDDLLAIAPWMVEHLQRKDELMSKSAQPPMFNQAALDATMITTSLLRMNRPSRPLSRILTHALGRVSVRGPYLSHQVRRNCDLCSKYPFDLSPLPGTAPEHSFHLILQTCRPPQTWPAKLQDASPLLRDITAMLKRHGGIVNFAWAPSTDPEKQAEETSDSGIWEESEKPEWYKGTLYSPNREPYTIPVVSRSSLPELSSVIPRPLQSPGAFTAPYPRSSTPKLIDVYVCTHGARDCRCGDIGGEIVQALRAVEKPDVRVFDIGHVGGHKWAGNAIVFPSGDWYGNLRPQDVPQFLEHITGPDRIEPWWPHWRGRMGLTKDIQAALYHAATHGEEAERSTGFSFAPTWRGSFDRPTHTVKFISSEGKAINVQAAEGQNLMEVAKDANVEGVEGVCGGNLECATCHMYISPSAPLPRMSDAEEDMLVYAIKRKEDESRLGCQIDVTGELAAWMAQGGHIEIPSY</sequence>
<dbReference type="InterPro" id="IPR036010">
    <property type="entry name" value="2Fe-2S_ferredoxin-like_sf"/>
</dbReference>
<dbReference type="GO" id="GO:0051537">
    <property type="term" value="F:2 iron, 2 sulfur cluster binding"/>
    <property type="evidence" value="ECO:0007669"/>
    <property type="project" value="UniProtKB-KW"/>
</dbReference>
<evidence type="ECO:0000259" key="6">
    <source>
        <dbReference type="PROSITE" id="PS51085"/>
    </source>
</evidence>
<organism evidence="7 8">
    <name type="scientific">Ceratobasidium theobromae</name>
    <dbReference type="NCBI Taxonomy" id="1582974"/>
    <lineage>
        <taxon>Eukaryota</taxon>
        <taxon>Fungi</taxon>
        <taxon>Dikarya</taxon>
        <taxon>Basidiomycota</taxon>
        <taxon>Agaricomycotina</taxon>
        <taxon>Agaricomycetes</taxon>
        <taxon>Cantharellales</taxon>
        <taxon>Ceratobasidiaceae</taxon>
        <taxon>Ceratobasidium</taxon>
    </lineage>
</organism>
<feature type="compositionally biased region" description="Pro residues" evidence="3">
    <location>
        <begin position="282"/>
        <end position="297"/>
    </location>
</feature>
<keyword evidence="1" id="KW-0408">Iron</keyword>
<dbReference type="InterPro" id="IPR009737">
    <property type="entry name" value="Aim32/Apd1-like"/>
</dbReference>
<feature type="signal peptide" evidence="4">
    <location>
        <begin position="1"/>
        <end position="25"/>
    </location>
</feature>
<dbReference type="OrthoDB" id="10253744at2759"/>
<accession>A0A5N5QDR8</accession>
<feature type="domain" description="2Fe-2S ferredoxin-type" evidence="6">
    <location>
        <begin position="857"/>
        <end position="963"/>
    </location>
</feature>
<evidence type="ECO:0000256" key="4">
    <source>
        <dbReference type="SAM" id="SignalP"/>
    </source>
</evidence>
<evidence type="ECO:0000259" key="5">
    <source>
        <dbReference type="PROSITE" id="PS50181"/>
    </source>
</evidence>
<keyword evidence="4" id="KW-0732">Signal</keyword>
<feature type="region of interest" description="Disordered" evidence="3">
    <location>
        <begin position="259"/>
        <end position="352"/>
    </location>
</feature>
<dbReference type="PROSITE" id="PS51085">
    <property type="entry name" value="2FE2S_FER_2"/>
    <property type="match status" value="1"/>
</dbReference>
<dbReference type="EMBL" id="SSOP01000218">
    <property type="protein sequence ID" value="KAB5589900.1"/>
    <property type="molecule type" value="Genomic_DNA"/>
</dbReference>
<reference evidence="7 8" key="1">
    <citation type="journal article" date="2019" name="Fungal Biol. Biotechnol.">
        <title>Draft genome sequence of fastidious pathogen Ceratobasidium theobromae, which causes vascular-streak dieback in Theobroma cacao.</title>
        <authorList>
            <person name="Ali S.S."/>
            <person name="Asman A."/>
            <person name="Shao J."/>
            <person name="Firmansyah A.P."/>
            <person name="Susilo A.W."/>
            <person name="Rosmana A."/>
            <person name="McMahon P."/>
            <person name="Junaid M."/>
            <person name="Guest D."/>
            <person name="Kheng T.Y."/>
            <person name="Meinhardt L.W."/>
            <person name="Bailey B.A."/>
        </authorList>
    </citation>
    <scope>NUCLEOTIDE SEQUENCE [LARGE SCALE GENOMIC DNA]</scope>
    <source>
        <strain evidence="7 8">CT2</strain>
    </source>
</reference>
<dbReference type="Gene3D" id="3.40.30.10">
    <property type="entry name" value="Glutaredoxin"/>
    <property type="match status" value="1"/>
</dbReference>
<evidence type="ECO:0000313" key="7">
    <source>
        <dbReference type="EMBL" id="KAB5589900.1"/>
    </source>
</evidence>
<keyword evidence="1" id="KW-0479">Metal-binding</keyword>
<dbReference type="SUPFAM" id="SSF54292">
    <property type="entry name" value="2Fe-2S ferredoxin-like"/>
    <property type="match status" value="1"/>
</dbReference>
<dbReference type="Gene3D" id="1.20.1280.50">
    <property type="match status" value="1"/>
</dbReference>
<proteinExistence type="predicted"/>
<evidence type="ECO:0000313" key="8">
    <source>
        <dbReference type="Proteomes" id="UP000383932"/>
    </source>
</evidence>
<name>A0A5N5QDR8_9AGAM</name>
<dbReference type="InterPro" id="IPR001810">
    <property type="entry name" value="F-box_dom"/>
</dbReference>
<comment type="caution">
    <text evidence="7">The sequence shown here is derived from an EMBL/GenBank/DDBJ whole genome shotgun (WGS) entry which is preliminary data.</text>
</comment>
<dbReference type="SUPFAM" id="SSF52833">
    <property type="entry name" value="Thioredoxin-like"/>
    <property type="match status" value="1"/>
</dbReference>
<dbReference type="Pfam" id="PF12937">
    <property type="entry name" value="F-box-like"/>
    <property type="match status" value="1"/>
</dbReference>
<dbReference type="InterPro" id="IPR036047">
    <property type="entry name" value="F-box-like_dom_sf"/>
</dbReference>
<dbReference type="PROSITE" id="PS50181">
    <property type="entry name" value="FBOX"/>
    <property type="match status" value="1"/>
</dbReference>
<evidence type="ECO:0000256" key="1">
    <source>
        <dbReference type="ARBA" id="ARBA00022714"/>
    </source>
</evidence>
<protein>
    <submittedName>
        <fullName evidence="7">Sucrase/ferredoxin-like domain-containing protein</fullName>
    </submittedName>
</protein>
<keyword evidence="2" id="KW-0411">Iron-sulfur</keyword>
<feature type="domain" description="F-box" evidence="5">
    <location>
        <begin position="1"/>
        <end position="47"/>
    </location>
</feature>
<gene>
    <name evidence="7" type="ORF">CTheo_6664</name>
</gene>
<dbReference type="Pfam" id="PF06999">
    <property type="entry name" value="Suc_Fer-like"/>
    <property type="match status" value="1"/>
</dbReference>
<keyword evidence="8" id="KW-1185">Reference proteome</keyword>
<evidence type="ECO:0000256" key="2">
    <source>
        <dbReference type="ARBA" id="ARBA00023014"/>
    </source>
</evidence>
<dbReference type="CDD" id="cd03062">
    <property type="entry name" value="TRX_Fd_Sucrase"/>
    <property type="match status" value="1"/>
</dbReference>
<feature type="region of interest" description="Disordered" evidence="3">
    <location>
        <begin position="645"/>
        <end position="664"/>
    </location>
</feature>
<dbReference type="InterPro" id="IPR001041">
    <property type="entry name" value="2Fe-2S_ferredoxin-type"/>
</dbReference>